<dbReference type="EC" id="2.3.1.259" evidence="7"/>
<keyword evidence="4" id="KW-0156">Chromatin regulator</keyword>
<evidence type="ECO:0000256" key="5">
    <source>
        <dbReference type="ARBA" id="ARBA00023315"/>
    </source>
</evidence>
<comment type="catalytic activity">
    <reaction evidence="9">
        <text>L-lysyl-[protein] + acetyl-CoA = N(6)-acetyl-L-lysyl-[protein] + CoA + H(+)</text>
        <dbReference type="Rhea" id="RHEA:45948"/>
        <dbReference type="Rhea" id="RHEA-COMP:9752"/>
        <dbReference type="Rhea" id="RHEA-COMP:10731"/>
        <dbReference type="ChEBI" id="CHEBI:15378"/>
        <dbReference type="ChEBI" id="CHEBI:29969"/>
        <dbReference type="ChEBI" id="CHEBI:57287"/>
        <dbReference type="ChEBI" id="CHEBI:57288"/>
        <dbReference type="ChEBI" id="CHEBI:61930"/>
        <dbReference type="EC" id="2.3.1.48"/>
    </reaction>
</comment>
<dbReference type="PANTHER" id="PTHR14744:SF15">
    <property type="entry name" value="N-ALPHA-ACETYLTRANSFERASE 60"/>
    <property type="match status" value="1"/>
</dbReference>
<dbReference type="Pfam" id="PF00583">
    <property type="entry name" value="Acetyltransf_1"/>
    <property type="match status" value="1"/>
</dbReference>
<evidence type="ECO:0000256" key="8">
    <source>
        <dbReference type="ARBA" id="ARBA00026144"/>
    </source>
</evidence>
<evidence type="ECO:0000256" key="3">
    <source>
        <dbReference type="ARBA" id="ARBA00022829"/>
    </source>
</evidence>
<evidence type="ECO:0000256" key="1">
    <source>
        <dbReference type="ARBA" id="ARBA00013184"/>
    </source>
</evidence>
<dbReference type="Proteomes" id="UP000075920">
    <property type="component" value="Unassembled WGS sequence"/>
</dbReference>
<dbReference type="InterPro" id="IPR000182">
    <property type="entry name" value="GNAT_dom"/>
</dbReference>
<dbReference type="PANTHER" id="PTHR14744">
    <property type="entry name" value="N-ALPHA-ACETYLTRANSFERASE 60"/>
    <property type="match status" value="1"/>
</dbReference>
<comment type="catalytic activity">
    <reaction evidence="10">
        <text>N-terminal L-methionyl-[transmembrane protein] + acetyl-CoA = N-terminal N(alpha)-acetyl-L-methionyl-[transmembrane protein] + CoA + H(+)</text>
        <dbReference type="Rhea" id="RHEA:50604"/>
        <dbReference type="Rhea" id="RHEA-COMP:12745"/>
        <dbReference type="Rhea" id="RHEA-COMP:12746"/>
        <dbReference type="ChEBI" id="CHEBI:15378"/>
        <dbReference type="ChEBI" id="CHEBI:57287"/>
        <dbReference type="ChEBI" id="CHEBI:57288"/>
        <dbReference type="ChEBI" id="CHEBI:64731"/>
        <dbReference type="ChEBI" id="CHEBI:133414"/>
        <dbReference type="EC" id="2.3.1.259"/>
    </reaction>
</comment>
<dbReference type="InterPro" id="IPR045141">
    <property type="entry name" value="NAA60-like"/>
</dbReference>
<dbReference type="AlphaFoldDB" id="A0A182WAH4"/>
<evidence type="ECO:0000259" key="11">
    <source>
        <dbReference type="PROSITE" id="PS51186"/>
    </source>
</evidence>
<comment type="similarity">
    <text evidence="6">Belongs to the acetyltransferase family. NAA60 subfamily.</text>
</comment>
<keyword evidence="5" id="KW-0012">Acyltransferase</keyword>
<sequence>MAQSFTWFPVNHLGSIKSNERLQSSYEYPSVPLCSANDVQLRFLCPDDLEEVRTLCQDWFPIDYPLSWYVDITSSTRFFALAAIYNFSIIGLIVAEIKSYSKLNKEDRGILPESMGRDAEIGYILSLGVHRKYRQNGIGSLLLDSLINHLTTAERHKVKALFLHVLTTNRTAILFYERRGLLKFRANISLTTNFTDYLKYWCSQILTAGGLCPWICGRMRTAFRWVCYRTVGRFNLQQDE</sequence>
<dbReference type="InterPro" id="IPR016181">
    <property type="entry name" value="Acyl_CoA_acyltransferase"/>
</dbReference>
<dbReference type="GO" id="GO:0004402">
    <property type="term" value="F:histone acetyltransferase activity"/>
    <property type="evidence" value="ECO:0007669"/>
    <property type="project" value="TreeGrafter"/>
</dbReference>
<evidence type="ECO:0000256" key="6">
    <source>
        <dbReference type="ARBA" id="ARBA00025774"/>
    </source>
</evidence>
<evidence type="ECO:0000256" key="10">
    <source>
        <dbReference type="ARBA" id="ARBA00048848"/>
    </source>
</evidence>
<accession>A0A182WAH4</accession>
<dbReference type="GO" id="GO:0000139">
    <property type="term" value="C:Golgi membrane"/>
    <property type="evidence" value="ECO:0007669"/>
    <property type="project" value="TreeGrafter"/>
</dbReference>
<dbReference type="VEuPathDB" id="VectorBase:AMIN007352"/>
<dbReference type="GO" id="GO:0007059">
    <property type="term" value="P:chromosome segregation"/>
    <property type="evidence" value="ECO:0007669"/>
    <property type="project" value="UniProtKB-KW"/>
</dbReference>
<keyword evidence="3" id="KW-0159">Chromosome partition</keyword>
<evidence type="ECO:0000256" key="7">
    <source>
        <dbReference type="ARBA" id="ARBA00026111"/>
    </source>
</evidence>
<dbReference type="GO" id="GO:0120518">
    <property type="term" value="F:protein N-terminal-methionine acetyltransferase activity"/>
    <property type="evidence" value="ECO:0007669"/>
    <property type="project" value="UniProtKB-EC"/>
</dbReference>
<dbReference type="CDD" id="cd04301">
    <property type="entry name" value="NAT_SF"/>
    <property type="match status" value="1"/>
</dbReference>
<dbReference type="EnsemblMetazoa" id="AMIN007352-RA">
    <property type="protein sequence ID" value="AMIN007352-PA"/>
    <property type="gene ID" value="AMIN007352"/>
</dbReference>
<dbReference type="Gene3D" id="3.40.630.30">
    <property type="match status" value="1"/>
</dbReference>
<dbReference type="SUPFAM" id="SSF55729">
    <property type="entry name" value="Acyl-CoA N-acyltransferases (Nat)"/>
    <property type="match status" value="1"/>
</dbReference>
<dbReference type="EC" id="2.3.1.48" evidence="1"/>
<protein>
    <recommendedName>
        <fullName evidence="8">N-alpha-acetyltransferase 60</fullName>
        <ecNumber evidence="7">2.3.1.259</ecNumber>
        <ecNumber evidence="1">2.3.1.48</ecNumber>
    </recommendedName>
</protein>
<evidence type="ECO:0000313" key="12">
    <source>
        <dbReference type="EnsemblMetazoa" id="AMIN007352-PA"/>
    </source>
</evidence>
<reference evidence="13" key="1">
    <citation type="submission" date="2013-03" db="EMBL/GenBank/DDBJ databases">
        <title>The Genome Sequence of Anopheles minimus MINIMUS1.</title>
        <authorList>
            <consortium name="The Broad Institute Genomics Platform"/>
            <person name="Neafsey D.E."/>
            <person name="Walton C."/>
            <person name="Walker B."/>
            <person name="Young S.K."/>
            <person name="Zeng Q."/>
            <person name="Gargeya S."/>
            <person name="Fitzgerald M."/>
            <person name="Haas B."/>
            <person name="Abouelleil A."/>
            <person name="Allen A.W."/>
            <person name="Alvarado L."/>
            <person name="Arachchi H.M."/>
            <person name="Berlin A.M."/>
            <person name="Chapman S.B."/>
            <person name="Gainer-Dewar J."/>
            <person name="Goldberg J."/>
            <person name="Griggs A."/>
            <person name="Gujja S."/>
            <person name="Hansen M."/>
            <person name="Howarth C."/>
            <person name="Imamovic A."/>
            <person name="Ireland A."/>
            <person name="Larimer J."/>
            <person name="McCowan C."/>
            <person name="Murphy C."/>
            <person name="Pearson M."/>
            <person name="Poon T.W."/>
            <person name="Priest M."/>
            <person name="Roberts A."/>
            <person name="Saif S."/>
            <person name="Shea T."/>
            <person name="Sisk P."/>
            <person name="Sykes S."/>
            <person name="Wortman J."/>
            <person name="Nusbaum C."/>
            <person name="Birren B."/>
        </authorList>
    </citation>
    <scope>NUCLEOTIDE SEQUENCE [LARGE SCALE GENOMIC DNA]</scope>
    <source>
        <strain evidence="13">MINIMUS1</strain>
    </source>
</reference>
<evidence type="ECO:0000256" key="9">
    <source>
        <dbReference type="ARBA" id="ARBA00048017"/>
    </source>
</evidence>
<keyword evidence="2" id="KW-0808">Transferase</keyword>
<evidence type="ECO:0000313" key="13">
    <source>
        <dbReference type="Proteomes" id="UP000075920"/>
    </source>
</evidence>
<dbReference type="STRING" id="112268.A0A182WAH4"/>
<name>A0A182WAH4_9DIPT</name>
<evidence type="ECO:0000256" key="2">
    <source>
        <dbReference type="ARBA" id="ARBA00022679"/>
    </source>
</evidence>
<reference evidence="12" key="2">
    <citation type="submission" date="2020-05" db="UniProtKB">
        <authorList>
            <consortium name="EnsemblMetazoa"/>
        </authorList>
    </citation>
    <scope>IDENTIFICATION</scope>
    <source>
        <strain evidence="12">MINIMUS1</strain>
    </source>
</reference>
<evidence type="ECO:0000256" key="4">
    <source>
        <dbReference type="ARBA" id="ARBA00022853"/>
    </source>
</evidence>
<dbReference type="PROSITE" id="PS51186">
    <property type="entry name" value="GNAT"/>
    <property type="match status" value="1"/>
</dbReference>
<organism evidence="12 13">
    <name type="scientific">Anopheles minimus</name>
    <dbReference type="NCBI Taxonomy" id="112268"/>
    <lineage>
        <taxon>Eukaryota</taxon>
        <taxon>Metazoa</taxon>
        <taxon>Ecdysozoa</taxon>
        <taxon>Arthropoda</taxon>
        <taxon>Hexapoda</taxon>
        <taxon>Insecta</taxon>
        <taxon>Pterygota</taxon>
        <taxon>Neoptera</taxon>
        <taxon>Endopterygota</taxon>
        <taxon>Diptera</taxon>
        <taxon>Nematocera</taxon>
        <taxon>Culicoidea</taxon>
        <taxon>Culicidae</taxon>
        <taxon>Anophelinae</taxon>
        <taxon>Anopheles</taxon>
    </lineage>
</organism>
<keyword evidence="13" id="KW-1185">Reference proteome</keyword>
<proteinExistence type="inferred from homology"/>
<feature type="domain" description="N-acetyltransferase" evidence="11">
    <location>
        <begin position="39"/>
        <end position="203"/>
    </location>
</feature>